<dbReference type="PRINTS" id="PR00320">
    <property type="entry name" value="GPROTEINBRPT"/>
</dbReference>
<dbReference type="PANTHER" id="PTHR19842">
    <property type="entry name" value="G BETA-LIKE PROTEIN GBL"/>
    <property type="match status" value="1"/>
</dbReference>
<dbReference type="GO" id="GO:0032956">
    <property type="term" value="P:regulation of actin cytoskeleton organization"/>
    <property type="evidence" value="ECO:0007669"/>
    <property type="project" value="TreeGrafter"/>
</dbReference>
<dbReference type="EMBL" id="GECZ01031468">
    <property type="protein sequence ID" value="JAS38301.1"/>
    <property type="molecule type" value="Transcribed_RNA"/>
</dbReference>
<accession>A0A1B6EK74</accession>
<dbReference type="InterPro" id="IPR001680">
    <property type="entry name" value="WD40_rpt"/>
</dbReference>
<dbReference type="InterPro" id="IPR020472">
    <property type="entry name" value="WD40_PAC1"/>
</dbReference>
<dbReference type="PROSITE" id="PS50082">
    <property type="entry name" value="WD_REPEATS_2"/>
    <property type="match status" value="3"/>
</dbReference>
<protein>
    <recommendedName>
        <fullName evidence="5">Target of rapamycin complex subunit lst8</fullName>
        <shortName evidence="5">TORC subunit lst8</shortName>
    </recommendedName>
</protein>
<dbReference type="InterPro" id="IPR036322">
    <property type="entry name" value="WD40_repeat_dom_sf"/>
</dbReference>
<dbReference type="PROSITE" id="PS00678">
    <property type="entry name" value="WD_REPEATS_1"/>
    <property type="match status" value="1"/>
</dbReference>
<dbReference type="GO" id="GO:0031931">
    <property type="term" value="C:TORC1 complex"/>
    <property type="evidence" value="ECO:0007669"/>
    <property type="project" value="UniProtKB-UniRule"/>
</dbReference>
<dbReference type="Pfam" id="PF00400">
    <property type="entry name" value="WD40"/>
    <property type="match status" value="5"/>
</dbReference>
<dbReference type="InterPro" id="IPR037588">
    <property type="entry name" value="MLST8"/>
</dbReference>
<dbReference type="Gene3D" id="2.130.10.10">
    <property type="entry name" value="YVTN repeat-like/Quinoprotein amine dehydrogenase"/>
    <property type="match status" value="1"/>
</dbReference>
<dbReference type="CDD" id="cd00200">
    <property type="entry name" value="WD40"/>
    <property type="match status" value="1"/>
</dbReference>
<gene>
    <name evidence="6" type="ORF">g.31174</name>
</gene>
<comment type="similarity">
    <text evidence="1 5">Belongs to the WD repeat LST8 family.</text>
</comment>
<evidence type="ECO:0000256" key="3">
    <source>
        <dbReference type="ARBA" id="ARBA00022737"/>
    </source>
</evidence>
<dbReference type="InterPro" id="IPR019775">
    <property type="entry name" value="WD40_repeat_CS"/>
</dbReference>
<feature type="repeat" description="WD" evidence="4">
    <location>
        <begin position="81"/>
        <end position="115"/>
    </location>
</feature>
<dbReference type="GO" id="GO:0005737">
    <property type="term" value="C:cytoplasm"/>
    <property type="evidence" value="ECO:0007669"/>
    <property type="project" value="UniProtKB-SubCell"/>
</dbReference>
<dbReference type="SUPFAM" id="SSF50978">
    <property type="entry name" value="WD40 repeat-like"/>
    <property type="match status" value="1"/>
</dbReference>
<name>A0A1B6EK74_9HEMI</name>
<keyword evidence="5" id="KW-0963">Cytoplasm</keyword>
<dbReference type="GO" id="GO:0031932">
    <property type="term" value="C:TORC2 complex"/>
    <property type="evidence" value="ECO:0007669"/>
    <property type="project" value="UniProtKB-UniRule"/>
</dbReference>
<comment type="subunit">
    <text evidence="5">Part of TORC1 complex. Part of the TORC2 complex.</text>
</comment>
<proteinExistence type="inferred from homology"/>
<organism evidence="6">
    <name type="scientific">Cuerna arida</name>
    <dbReference type="NCBI Taxonomy" id="1464854"/>
    <lineage>
        <taxon>Eukaryota</taxon>
        <taxon>Metazoa</taxon>
        <taxon>Ecdysozoa</taxon>
        <taxon>Arthropoda</taxon>
        <taxon>Hexapoda</taxon>
        <taxon>Insecta</taxon>
        <taxon>Pterygota</taxon>
        <taxon>Neoptera</taxon>
        <taxon>Paraneoptera</taxon>
        <taxon>Hemiptera</taxon>
        <taxon>Auchenorrhyncha</taxon>
        <taxon>Membracoidea</taxon>
        <taxon>Cicadellidae</taxon>
        <taxon>Cicadellinae</taxon>
        <taxon>Proconiini</taxon>
        <taxon>Cuerna</taxon>
    </lineage>
</organism>
<sequence length="334" mass="37746">MSVLRSRGISPHAIMATGGYDHTVRLWGLDSGLCTRIFRHEDCQVNCLTISPDRRLVVAGGYERIRIYDVNHSIDSALLTNNKFEKNVLAIGIEEEGKWMYTAGEDNTVRLWDLRALNMKCQRLFQVSATVNCACLHPTQKMMAVGDQKGTIHLWDLKSDHSKQLVPEPGASIQSIAMDPTGKYMAVVTNRGRCFIWELPAMFVEELTLSQHSTMIEAHQRYALRCKFSPDSKLLVTTSADQTARIWRMGDYEFVRELKRENQRWVWDVGFTADSRHVVTVSSDNFARLWKVENGVILREYSGHEKAITALAVSDSQTGAGLPSTSFIPVFTDD</sequence>
<evidence type="ECO:0000256" key="1">
    <source>
        <dbReference type="ARBA" id="ARBA00009890"/>
    </source>
</evidence>
<dbReference type="PANTHER" id="PTHR19842:SF0">
    <property type="entry name" value="TARGET OF RAPAMYCIN COMPLEX SUBUNIT LST8"/>
    <property type="match status" value="1"/>
</dbReference>
<dbReference type="InterPro" id="IPR015943">
    <property type="entry name" value="WD40/YVTN_repeat-like_dom_sf"/>
</dbReference>
<dbReference type="AlphaFoldDB" id="A0A1B6EK74"/>
<dbReference type="SMART" id="SM00320">
    <property type="entry name" value="WD40"/>
    <property type="match status" value="6"/>
</dbReference>
<evidence type="ECO:0000256" key="5">
    <source>
        <dbReference type="RuleBase" id="RU369068"/>
    </source>
</evidence>
<feature type="repeat" description="WD" evidence="4">
    <location>
        <begin position="259"/>
        <end position="300"/>
    </location>
</feature>
<keyword evidence="3 5" id="KW-0677">Repeat</keyword>
<keyword evidence="2 4" id="KW-0853">WD repeat</keyword>
<comment type="subcellular location">
    <subcellularLocation>
        <location evidence="5">Cytoplasm</location>
    </subcellularLocation>
</comment>
<dbReference type="PROSITE" id="PS50294">
    <property type="entry name" value="WD_REPEATS_REGION"/>
    <property type="match status" value="1"/>
</dbReference>
<reference evidence="6" key="1">
    <citation type="submission" date="2015-11" db="EMBL/GenBank/DDBJ databases">
        <title>De novo transcriptome assembly of four potential Pierce s Disease insect vectors from Arizona vineyards.</title>
        <authorList>
            <person name="Tassone E.E."/>
        </authorList>
    </citation>
    <scope>NUCLEOTIDE SEQUENCE</scope>
</reference>
<evidence type="ECO:0000256" key="2">
    <source>
        <dbReference type="ARBA" id="ARBA00022574"/>
    </source>
</evidence>
<evidence type="ECO:0000256" key="4">
    <source>
        <dbReference type="PROSITE-ProRule" id="PRU00221"/>
    </source>
</evidence>
<feature type="repeat" description="WD" evidence="4">
    <location>
        <begin position="216"/>
        <end position="257"/>
    </location>
</feature>
<dbReference type="GO" id="GO:0031929">
    <property type="term" value="P:TOR signaling"/>
    <property type="evidence" value="ECO:0007669"/>
    <property type="project" value="UniProtKB-UniRule"/>
</dbReference>
<comment type="function">
    <text evidence="5">Subunit of TORC1 and TORC2, which regulate cell growth and survival in response to nutrient and hormonal signals.</text>
</comment>
<evidence type="ECO:0000313" key="6">
    <source>
        <dbReference type="EMBL" id="JAS38301.1"/>
    </source>
</evidence>